<keyword evidence="10" id="KW-0418">Kinase</keyword>
<comment type="function">
    <text evidence="2">Functions as an E3 ubiquitin ligase.</text>
</comment>
<keyword evidence="5" id="KW-0808">Transferase</keyword>
<dbReference type="CDD" id="cd16655">
    <property type="entry name" value="RING-Ubox_WDSUB1-like"/>
    <property type="match status" value="1"/>
</dbReference>
<sequence>MDIQVHKVYVALGKDLQDGYMTLDWTLKKWSSHPISVVIVHVNDDTSKDFVYTPFGKLPASAVSDEKLEVLKFYEQEKIDKLLSKYITFCGKVKAEILKVEKNGEPLHKLMIDLISRLRITKLVMDITFMKSSSRRSSNGAISGLFKVHQHKPNFCELYILCGGKLVLLRGENEDGFIKDDKEVMVMREKAKSTSWIGKIFRNSPGSLASSYMNSQNLWDNCVQDIENYFQHLLSLNLDEEKFEEETDILETGSMEPDVPQHADSNMHEVERMDGIKIKLEEARMTIRLRRDEVKAHAERYEKAQWAFCLCSPQIEELETRIKEESTTRMELKKELDAAKERAHEIETDVAESKKRLITLVQLQSELSNKLQLSTMAKSGAEAQLEKALITRVEMVREIEELRRQRDVLHRRIEFCKEKDAIGMVSRLDDSSCGCREYSVEDVKLATNDFSERLRVKSGGDWTNVYRGRINHATVAVKMFNSVHGLSHDAFHAKVKLHHDIRHPHLIAMVGFCSRLKCILFEYMHSGSLRDILYPTQSSTKRIRTLRWHNRIRIAHEICSGLAYLHLAEPRPIVHGSLTLSHILLDRNLVAKIGGFGLNQFHDQSHVRLDIRAFGVLLLHLLAGRNWARLVDKSAEMDRMALVKVLEEMAVQWPLDFAEEFAGIAIRCLPINQGPNTDLRITQVLEELDEIKKKADELARGGCEVANDPPIDGEYSSEVPSVFLCPIFQEVMKNPHVAADGFSYELEAIEEWLEMGHDTSPMTNLRLKHKFLTPNLTLRSLIQDWHNKRSIPS</sequence>
<proteinExistence type="predicted"/>
<feature type="coiled-coil region" evidence="7">
    <location>
        <begin position="385"/>
        <end position="419"/>
    </location>
</feature>
<feature type="domain" description="Protein kinase" evidence="8">
    <location>
        <begin position="451"/>
        <end position="772"/>
    </location>
</feature>
<dbReference type="Gene3D" id="1.10.510.10">
    <property type="entry name" value="Transferase(Phosphotransferase) domain 1"/>
    <property type="match status" value="1"/>
</dbReference>
<dbReference type="OrthoDB" id="10064100at2759"/>
<dbReference type="Pfam" id="PF04564">
    <property type="entry name" value="U-box"/>
    <property type="match status" value="1"/>
</dbReference>
<dbReference type="PANTHER" id="PTHR45647:SF56">
    <property type="entry name" value="U-BOX DOMAIN-CONTAINING PROTEIN 50-RELATED"/>
    <property type="match status" value="1"/>
</dbReference>
<comment type="pathway">
    <text evidence="3">Protein modification; protein ubiquitination.</text>
</comment>
<evidence type="ECO:0000313" key="11">
    <source>
        <dbReference type="Proteomes" id="UP000187406"/>
    </source>
</evidence>
<evidence type="ECO:0000256" key="4">
    <source>
        <dbReference type="ARBA" id="ARBA00012483"/>
    </source>
</evidence>
<protein>
    <recommendedName>
        <fullName evidence="4">RING-type E3 ubiquitin transferase</fullName>
        <ecNumber evidence="4">2.3.2.27</ecNumber>
    </recommendedName>
</protein>
<evidence type="ECO:0000256" key="6">
    <source>
        <dbReference type="ARBA" id="ARBA00022786"/>
    </source>
</evidence>
<evidence type="ECO:0000256" key="7">
    <source>
        <dbReference type="SAM" id="Coils"/>
    </source>
</evidence>
<dbReference type="Gene3D" id="3.30.200.20">
    <property type="entry name" value="Phosphorylase Kinase, domain 1"/>
    <property type="match status" value="1"/>
</dbReference>
<evidence type="ECO:0000256" key="5">
    <source>
        <dbReference type="ARBA" id="ARBA00022679"/>
    </source>
</evidence>
<dbReference type="GO" id="GO:0004672">
    <property type="term" value="F:protein kinase activity"/>
    <property type="evidence" value="ECO:0007669"/>
    <property type="project" value="InterPro"/>
</dbReference>
<dbReference type="EC" id="2.3.2.27" evidence="4"/>
<dbReference type="AlphaFoldDB" id="A0A1Q3BPX1"/>
<evidence type="ECO:0000256" key="3">
    <source>
        <dbReference type="ARBA" id="ARBA00004906"/>
    </source>
</evidence>
<dbReference type="InterPro" id="IPR051348">
    <property type="entry name" value="U-box_ubiquitin_ligases"/>
</dbReference>
<dbReference type="UniPathway" id="UPA00143"/>
<dbReference type="InterPro" id="IPR013083">
    <property type="entry name" value="Znf_RING/FYVE/PHD"/>
</dbReference>
<feature type="coiled-coil region" evidence="7">
    <location>
        <begin position="315"/>
        <end position="356"/>
    </location>
</feature>
<evidence type="ECO:0000256" key="1">
    <source>
        <dbReference type="ARBA" id="ARBA00000900"/>
    </source>
</evidence>
<name>A0A1Q3BPX1_CEPFO</name>
<dbReference type="GO" id="GO:0016567">
    <property type="term" value="P:protein ubiquitination"/>
    <property type="evidence" value="ECO:0007669"/>
    <property type="project" value="UniProtKB-UniPathway"/>
</dbReference>
<dbReference type="PROSITE" id="PS50011">
    <property type="entry name" value="PROTEIN_KINASE_DOM"/>
    <property type="match status" value="1"/>
</dbReference>
<dbReference type="Gene3D" id="3.30.40.10">
    <property type="entry name" value="Zinc/RING finger domain, C3HC4 (zinc finger)"/>
    <property type="match status" value="1"/>
</dbReference>
<comment type="caution">
    <text evidence="10">The sequence shown here is derived from an EMBL/GenBank/DDBJ whole genome shotgun (WGS) entry which is preliminary data.</text>
</comment>
<organism evidence="10 11">
    <name type="scientific">Cephalotus follicularis</name>
    <name type="common">Albany pitcher plant</name>
    <dbReference type="NCBI Taxonomy" id="3775"/>
    <lineage>
        <taxon>Eukaryota</taxon>
        <taxon>Viridiplantae</taxon>
        <taxon>Streptophyta</taxon>
        <taxon>Embryophyta</taxon>
        <taxon>Tracheophyta</taxon>
        <taxon>Spermatophyta</taxon>
        <taxon>Magnoliopsida</taxon>
        <taxon>eudicotyledons</taxon>
        <taxon>Gunneridae</taxon>
        <taxon>Pentapetalae</taxon>
        <taxon>rosids</taxon>
        <taxon>fabids</taxon>
        <taxon>Oxalidales</taxon>
        <taxon>Cephalotaceae</taxon>
        <taxon>Cephalotus</taxon>
    </lineage>
</organism>
<dbReference type="InterPro" id="IPR000719">
    <property type="entry name" value="Prot_kinase_dom"/>
</dbReference>
<evidence type="ECO:0000313" key="10">
    <source>
        <dbReference type="EMBL" id="GAV70071.1"/>
    </source>
</evidence>
<dbReference type="PANTHER" id="PTHR45647">
    <property type="entry name" value="OS02G0152300 PROTEIN"/>
    <property type="match status" value="1"/>
</dbReference>
<comment type="catalytic activity">
    <reaction evidence="1">
        <text>S-ubiquitinyl-[E2 ubiquitin-conjugating enzyme]-L-cysteine + [acceptor protein]-L-lysine = [E2 ubiquitin-conjugating enzyme]-L-cysteine + N(6)-ubiquitinyl-[acceptor protein]-L-lysine.</text>
        <dbReference type="EC" id="2.3.2.27"/>
    </reaction>
</comment>
<dbReference type="Proteomes" id="UP000187406">
    <property type="component" value="Unassembled WGS sequence"/>
</dbReference>
<keyword evidence="11" id="KW-1185">Reference proteome</keyword>
<feature type="domain" description="U-box" evidence="9">
    <location>
        <begin position="718"/>
        <end position="792"/>
    </location>
</feature>
<dbReference type="InterPro" id="IPR011009">
    <property type="entry name" value="Kinase-like_dom_sf"/>
</dbReference>
<accession>A0A1Q3BPX1</accession>
<dbReference type="InterPro" id="IPR003613">
    <property type="entry name" value="Ubox_domain"/>
</dbReference>
<gene>
    <name evidence="10" type="ORF">CFOL_v3_13570</name>
</gene>
<evidence type="ECO:0000256" key="2">
    <source>
        <dbReference type="ARBA" id="ARBA00003861"/>
    </source>
</evidence>
<evidence type="ECO:0000259" key="8">
    <source>
        <dbReference type="PROSITE" id="PS50011"/>
    </source>
</evidence>
<dbReference type="InParanoid" id="A0A1Q3BPX1"/>
<dbReference type="Pfam" id="PF07714">
    <property type="entry name" value="PK_Tyr_Ser-Thr"/>
    <property type="match status" value="1"/>
</dbReference>
<keyword evidence="7" id="KW-0175">Coiled coil</keyword>
<evidence type="ECO:0000259" key="9">
    <source>
        <dbReference type="PROSITE" id="PS51698"/>
    </source>
</evidence>
<keyword evidence="6" id="KW-0833">Ubl conjugation pathway</keyword>
<dbReference type="EMBL" id="BDDD01000777">
    <property type="protein sequence ID" value="GAV70071.1"/>
    <property type="molecule type" value="Genomic_DNA"/>
</dbReference>
<dbReference type="GO" id="GO:0061630">
    <property type="term" value="F:ubiquitin protein ligase activity"/>
    <property type="evidence" value="ECO:0007669"/>
    <property type="project" value="UniProtKB-EC"/>
</dbReference>
<dbReference type="SUPFAM" id="SSF56112">
    <property type="entry name" value="Protein kinase-like (PK-like)"/>
    <property type="match status" value="1"/>
</dbReference>
<dbReference type="GO" id="GO:0005524">
    <property type="term" value="F:ATP binding"/>
    <property type="evidence" value="ECO:0007669"/>
    <property type="project" value="InterPro"/>
</dbReference>
<dbReference type="PROSITE" id="PS51698">
    <property type="entry name" value="U_BOX"/>
    <property type="match status" value="1"/>
</dbReference>
<dbReference type="SUPFAM" id="SSF57850">
    <property type="entry name" value="RING/U-box"/>
    <property type="match status" value="1"/>
</dbReference>
<dbReference type="STRING" id="3775.A0A1Q3BPX1"/>
<reference evidence="11" key="1">
    <citation type="submission" date="2016-04" db="EMBL/GenBank/DDBJ databases">
        <title>Cephalotus genome sequencing.</title>
        <authorList>
            <person name="Fukushima K."/>
            <person name="Hasebe M."/>
            <person name="Fang X."/>
        </authorList>
    </citation>
    <scope>NUCLEOTIDE SEQUENCE [LARGE SCALE GENOMIC DNA]</scope>
    <source>
        <strain evidence="11">cv. St1</strain>
    </source>
</reference>
<dbReference type="SMART" id="SM00504">
    <property type="entry name" value="Ubox"/>
    <property type="match status" value="1"/>
</dbReference>
<dbReference type="InterPro" id="IPR001245">
    <property type="entry name" value="Ser-Thr/Tyr_kinase_cat_dom"/>
</dbReference>